<accession>A0ABY6DI48</accession>
<evidence type="ECO:0000256" key="1">
    <source>
        <dbReference type="ARBA" id="ARBA00006845"/>
    </source>
</evidence>
<feature type="domain" description="Barstar (barnase inhibitor)" evidence="2">
    <location>
        <begin position="6"/>
        <end position="84"/>
    </location>
</feature>
<dbReference type="Proteomes" id="UP001061302">
    <property type="component" value="Chromosome"/>
</dbReference>
<comment type="similarity">
    <text evidence="1">Belongs to the barstar family.</text>
</comment>
<reference evidence="3" key="1">
    <citation type="submission" date="2022-10" db="EMBL/GenBank/DDBJ databases">
        <title>Chitiniphilus purpureus sp. nov., a novel chitin-degrading bacterium isolated from crawfish pond sediment.</title>
        <authorList>
            <person name="Li K."/>
        </authorList>
    </citation>
    <scope>NUCLEOTIDE SEQUENCE</scope>
    <source>
        <strain evidence="3">CD1</strain>
    </source>
</reference>
<sequence>MTEPRQATLAQIRSLDDVYDQLARQLDFPADFGRNLEALHDQLTGSLPGPVRIVWRGCLQSAPLLGPQFDELLGTLNDASGERADLEIVLG</sequence>
<organism evidence="3 4">
    <name type="scientific">Chitiniphilus purpureus</name>
    <dbReference type="NCBI Taxonomy" id="2981137"/>
    <lineage>
        <taxon>Bacteria</taxon>
        <taxon>Pseudomonadati</taxon>
        <taxon>Pseudomonadota</taxon>
        <taxon>Betaproteobacteria</taxon>
        <taxon>Neisseriales</taxon>
        <taxon>Chitinibacteraceae</taxon>
        <taxon>Chitiniphilus</taxon>
    </lineage>
</organism>
<name>A0ABY6DI48_9NEIS</name>
<protein>
    <submittedName>
        <fullName evidence="3">Barstar family protein</fullName>
    </submittedName>
</protein>
<evidence type="ECO:0000313" key="3">
    <source>
        <dbReference type="EMBL" id="UXY14029.1"/>
    </source>
</evidence>
<dbReference type="InterPro" id="IPR000468">
    <property type="entry name" value="Barstar"/>
</dbReference>
<evidence type="ECO:0000259" key="2">
    <source>
        <dbReference type="Pfam" id="PF01337"/>
    </source>
</evidence>
<dbReference type="RefSeq" id="WP_263123327.1">
    <property type="nucleotide sequence ID" value="NZ_CP106753.1"/>
</dbReference>
<proteinExistence type="inferred from homology"/>
<dbReference type="Gene3D" id="3.30.370.10">
    <property type="entry name" value="Barstar-like"/>
    <property type="match status" value="1"/>
</dbReference>
<dbReference type="SUPFAM" id="SSF52038">
    <property type="entry name" value="Barstar-related"/>
    <property type="match status" value="1"/>
</dbReference>
<evidence type="ECO:0000313" key="4">
    <source>
        <dbReference type="Proteomes" id="UP001061302"/>
    </source>
</evidence>
<keyword evidence="4" id="KW-1185">Reference proteome</keyword>
<dbReference type="EMBL" id="CP106753">
    <property type="protein sequence ID" value="UXY14029.1"/>
    <property type="molecule type" value="Genomic_DNA"/>
</dbReference>
<gene>
    <name evidence="3" type="ORF">N8I74_11915</name>
</gene>
<dbReference type="InterPro" id="IPR035905">
    <property type="entry name" value="Barstar-like_sf"/>
</dbReference>
<dbReference type="Pfam" id="PF01337">
    <property type="entry name" value="Barstar"/>
    <property type="match status" value="1"/>
</dbReference>